<evidence type="ECO:0000313" key="3">
    <source>
        <dbReference type="Proteomes" id="UP000234681"/>
    </source>
</evidence>
<feature type="region of interest" description="Disordered" evidence="1">
    <location>
        <begin position="1"/>
        <end position="21"/>
    </location>
</feature>
<reference evidence="2 3" key="1">
    <citation type="submission" date="2005-09" db="EMBL/GenBank/DDBJ databases">
        <authorList>
            <person name="Mural R.J."/>
            <person name="Li P.W."/>
            <person name="Adams M.D."/>
            <person name="Amanatides P.G."/>
            <person name="Baden-Tillson H."/>
            <person name="Barnstead M."/>
            <person name="Chin S.H."/>
            <person name="Dew I."/>
            <person name="Evans C.A."/>
            <person name="Ferriera S."/>
            <person name="Flanigan M."/>
            <person name="Fosler C."/>
            <person name="Glodek A."/>
            <person name="Gu Z."/>
            <person name="Holt R.A."/>
            <person name="Jennings D."/>
            <person name="Kraft C.L."/>
            <person name="Lu F."/>
            <person name="Nguyen T."/>
            <person name="Nusskern D.R."/>
            <person name="Pfannkoch C.M."/>
            <person name="Sitter C."/>
            <person name="Sutton G.G."/>
            <person name="Venter J.C."/>
            <person name="Wang Z."/>
            <person name="Woodage T."/>
            <person name="Zheng X.H."/>
            <person name="Zhong F."/>
        </authorList>
    </citation>
    <scope>NUCLEOTIDE SEQUENCE [LARGE SCALE GENOMIC DNA]</scope>
    <source>
        <strain>BN</strain>
        <strain evidence="3">Sprague-Dawley</strain>
    </source>
</reference>
<organism evidence="2 3">
    <name type="scientific">Rattus norvegicus</name>
    <name type="common">Rat</name>
    <dbReference type="NCBI Taxonomy" id="10116"/>
    <lineage>
        <taxon>Eukaryota</taxon>
        <taxon>Metazoa</taxon>
        <taxon>Chordata</taxon>
        <taxon>Craniata</taxon>
        <taxon>Vertebrata</taxon>
        <taxon>Euteleostomi</taxon>
        <taxon>Mammalia</taxon>
        <taxon>Eutheria</taxon>
        <taxon>Euarchontoglires</taxon>
        <taxon>Glires</taxon>
        <taxon>Rodentia</taxon>
        <taxon>Myomorpha</taxon>
        <taxon>Muroidea</taxon>
        <taxon>Muridae</taxon>
        <taxon>Murinae</taxon>
        <taxon>Rattus</taxon>
    </lineage>
</organism>
<sequence>MMKRQRRSFLGGIRHRPPRPKRRFLLPHELSKPTCVPVQSNPGRTALILRPLLAPQHMLTSDVATVQPFFSSCLPAVLTPMSFLP</sequence>
<gene>
    <name evidence="2" type="primary">Lr8</name>
    <name evidence="2" type="ORF">rCG_52474</name>
</gene>
<proteinExistence type="predicted"/>
<protein>
    <submittedName>
        <fullName evidence="2">LR8 protein, isoform CRA_c</fullName>
    </submittedName>
</protein>
<dbReference type="EMBL" id="CH474011">
    <property type="protein sequence ID" value="EDL88235.1"/>
    <property type="molecule type" value="Genomic_DNA"/>
</dbReference>
<accession>A6K0I3</accession>
<evidence type="ECO:0000256" key="1">
    <source>
        <dbReference type="SAM" id="MobiDB-lite"/>
    </source>
</evidence>
<dbReference type="Proteomes" id="UP000234681">
    <property type="component" value="Chromosome 4"/>
</dbReference>
<dbReference type="AlphaFoldDB" id="A6K0I3"/>
<name>A6K0I3_RAT</name>
<evidence type="ECO:0000313" key="2">
    <source>
        <dbReference type="EMBL" id="EDL88235.1"/>
    </source>
</evidence>